<dbReference type="InterPro" id="IPR027417">
    <property type="entry name" value="P-loop_NTPase"/>
</dbReference>
<evidence type="ECO:0000313" key="5">
    <source>
        <dbReference type="Proteomes" id="UP000569202"/>
    </source>
</evidence>
<dbReference type="CDD" id="cd00009">
    <property type="entry name" value="AAA"/>
    <property type="match status" value="1"/>
</dbReference>
<evidence type="ECO:0000313" key="2">
    <source>
        <dbReference type="EMBL" id="NNH38921.1"/>
    </source>
</evidence>
<organism evidence="3 5">
    <name type="scientific">Acinetobacter terrae</name>
    <dbReference type="NCBI Taxonomy" id="2731247"/>
    <lineage>
        <taxon>Bacteria</taxon>
        <taxon>Pseudomonadati</taxon>
        <taxon>Pseudomonadota</taxon>
        <taxon>Gammaproteobacteria</taxon>
        <taxon>Moraxellales</taxon>
        <taxon>Moraxellaceae</taxon>
        <taxon>Acinetobacter</taxon>
        <taxon>Acinetobacter Taxon 24</taxon>
    </lineage>
</organism>
<sequence length="560" mass="64421">MKVNAVYHPSFGQYQGNPLIEALPPVREFSEVKNALKSTITINLSEKHESGVIRGHLIAQLMNNFFQPITRHIQLEQKLSIMLREGYVGRNLENGSLNSHLQNGYERMMTGDVNAVRFEAAKSTARSMCFIGCSGSGKTTTLNRILATYPQVIFHEKYNFTQIVYLKIDCPHDGSLKSLCLHFFRAIDQALGSDYERKYALKRHGIETLLNLMRQIANLHAIGLLIIDEIQHLSVNKSGGADKMLNFFVTLVNVVGLPVVMVGTPKARFIFEDDLRSARRGVGLGSILWEQIKNEENFIHPHTKKIIKSEWVGFTEALWKYQWLRKADLMISEEIRDCWYDLSQGIPDIVVKLFVLAQMRAIESGLERITVKLLKQTYEQDLIPIHPMIKALRSGDAERISQFSDLIIPEVDKKLLLLQAKLEQKKEPMEDIDIYDGHQESIHLHRLLIELGYQSNLLAPLIKKVFRENPALDMKSIMPIILSWLNEQKQEFSSPSSANKPQDTQKIRKQRIQPKLWHSLDNDDLRFQFSQKENKQSFYEHLKNQTDYVINMETLIKEAG</sequence>
<feature type="domain" description="AAA+ ATPase" evidence="1">
    <location>
        <begin position="124"/>
        <end position="286"/>
    </location>
</feature>
<evidence type="ECO:0000313" key="4">
    <source>
        <dbReference type="Proteomes" id="UP000532147"/>
    </source>
</evidence>
<dbReference type="Gene3D" id="6.10.20.30">
    <property type="match status" value="1"/>
</dbReference>
<dbReference type="EMBL" id="JABERL010000007">
    <property type="protein sequence ID" value="NNH76586.1"/>
    <property type="molecule type" value="Genomic_DNA"/>
</dbReference>
<reference evidence="4 5" key="1">
    <citation type="submission" date="2020-04" db="EMBL/GenBank/DDBJ databases">
        <title>Acinetobacter Taxon 24.</title>
        <authorList>
            <person name="Nemec A."/>
            <person name="Radolfova-Krizova L."/>
            <person name="Higgins P.G."/>
            <person name="Spanelova P."/>
        </authorList>
    </citation>
    <scope>NUCLEOTIDE SEQUENCE [LARGE SCALE GENOMIC DNA]</scope>
    <source>
        <strain evidence="2 4">ANC 4280</strain>
        <strain evidence="3 5">ANC 5380</strain>
    </source>
</reference>
<dbReference type="GO" id="GO:0016887">
    <property type="term" value="F:ATP hydrolysis activity"/>
    <property type="evidence" value="ECO:0007669"/>
    <property type="project" value="InterPro"/>
</dbReference>
<dbReference type="Gene3D" id="3.40.50.300">
    <property type="entry name" value="P-loop containing nucleotide triphosphate hydrolases"/>
    <property type="match status" value="1"/>
</dbReference>
<dbReference type="InterPro" id="IPR049945">
    <property type="entry name" value="AAA_22"/>
</dbReference>
<proteinExistence type="predicted"/>
<evidence type="ECO:0000259" key="1">
    <source>
        <dbReference type="SMART" id="SM00382"/>
    </source>
</evidence>
<accession>A0A7Y2RDU3</accession>
<gene>
    <name evidence="2" type="ORF">HLH11_09740</name>
    <name evidence="3" type="ORF">HLH17_02580</name>
</gene>
<dbReference type="InterPro" id="IPR021542">
    <property type="entry name" value="Tn7_TnsC"/>
</dbReference>
<dbReference type="Proteomes" id="UP000532147">
    <property type="component" value="Unassembled WGS sequence"/>
</dbReference>
<dbReference type="SUPFAM" id="SSF52540">
    <property type="entry name" value="P-loop containing nucleoside triphosphate hydrolases"/>
    <property type="match status" value="1"/>
</dbReference>
<dbReference type="Pfam" id="PF13401">
    <property type="entry name" value="AAA_22"/>
    <property type="match status" value="1"/>
</dbReference>
<dbReference type="RefSeq" id="WP_131290455.1">
    <property type="nucleotide sequence ID" value="NZ_JABERH010000024.1"/>
</dbReference>
<dbReference type="Pfam" id="PF11426">
    <property type="entry name" value="Tn7_TnsC_Int"/>
    <property type="match status" value="1"/>
</dbReference>
<dbReference type="AlphaFoldDB" id="A0A7Y2RDU3"/>
<evidence type="ECO:0000313" key="3">
    <source>
        <dbReference type="EMBL" id="NNH76586.1"/>
    </source>
</evidence>
<comment type="caution">
    <text evidence="3">The sequence shown here is derived from an EMBL/GenBank/DDBJ whole genome shotgun (WGS) entry which is preliminary data.</text>
</comment>
<dbReference type="Proteomes" id="UP000569202">
    <property type="component" value="Unassembled WGS sequence"/>
</dbReference>
<protein>
    <submittedName>
        <fullName evidence="3">AAA family ATPase</fullName>
    </submittedName>
</protein>
<dbReference type="SMART" id="SM00382">
    <property type="entry name" value="AAA"/>
    <property type="match status" value="1"/>
</dbReference>
<name>A0A7Y2RDU3_9GAMM</name>
<dbReference type="EMBL" id="JABERH010000024">
    <property type="protein sequence ID" value="NNH38921.1"/>
    <property type="molecule type" value="Genomic_DNA"/>
</dbReference>
<dbReference type="InterPro" id="IPR003593">
    <property type="entry name" value="AAA+_ATPase"/>
</dbReference>